<dbReference type="Proteomes" id="UP000203987">
    <property type="component" value="Genome"/>
</dbReference>
<protein>
    <submittedName>
        <fullName evidence="1">GfV-B50-ORF1</fullName>
    </submittedName>
</protein>
<reference evidence="1 2" key="1">
    <citation type="journal article" date="2007" name="J. Virol.">
        <title>Genomic and morphological features of a banchine polydnavirus: comparison with bracoviruses and ichnoviruses.</title>
        <authorList>
            <person name="Lapointe R."/>
            <person name="Tanaka K."/>
            <person name="Barney W.E."/>
            <person name="Whitfield J.B."/>
            <person name="Banks J.C."/>
            <person name="Beliveau C."/>
            <person name="Stoltz D."/>
            <person name="Webb B.A."/>
            <person name="Cusson M."/>
        </authorList>
    </citation>
    <scope>NUCLEOTIDE SEQUENCE [LARGE SCALE GENOMIC DNA]</scope>
</reference>
<dbReference type="EMBL" id="AB289962">
    <property type="protein sequence ID" value="BAF45519.1"/>
    <property type="molecule type" value="Genomic_DNA"/>
</dbReference>
<dbReference type="RefSeq" id="YP_001029387.1">
    <property type="nucleotide sequence ID" value="NC_008891.1"/>
</dbReference>
<accession>A2PZU7</accession>
<evidence type="ECO:0000313" key="1">
    <source>
        <dbReference type="EMBL" id="BAF45519.1"/>
    </source>
</evidence>
<organism evidence="1 2">
    <name type="scientific">Ichnoviriform fumiferanae</name>
    <dbReference type="NCBI Taxonomy" id="419435"/>
    <lineage>
        <taxon>Viruses</taxon>
        <taxon>Viruses incertae sedis</taxon>
        <taxon>Polydnaviriformidae</taxon>
        <taxon>Ichnoviriform</taxon>
    </lineage>
</organism>
<dbReference type="GeneID" id="5179575"/>
<evidence type="ECO:0000313" key="2">
    <source>
        <dbReference type="Proteomes" id="UP000203987"/>
    </source>
</evidence>
<dbReference type="KEGG" id="vg:5179575"/>
<sequence>MGTMDCPWARWIRLDERKSMNLITGVLIQPKVLPSLDRPKTCGENIFQKIITFNCHCRSLSICPNQLYFQLHSRRDLKQKDNFHITSKYHSTGKCRKKLTDAMSKWTQSRKTIFFSK</sequence>
<proteinExistence type="predicted"/>
<name>A2PZU7_9VIRU</name>